<keyword evidence="3" id="KW-1185">Reference proteome</keyword>
<proteinExistence type="predicted"/>
<accession>A0A9W6VIM4</accession>
<gene>
    <name evidence="2" type="ORF">Atai01_42450</name>
</gene>
<dbReference type="Proteomes" id="UP001165136">
    <property type="component" value="Unassembled WGS sequence"/>
</dbReference>
<sequence>MPSPTYGHNGIHALCVAMVKRSAERAFSFLVTASTGRAGVAARPAIDTAACGALRVANGALRPGGRQAVTRPHLARVVGLAVPVGSASQSAGATEQPDAARGKAPSQA</sequence>
<reference evidence="2" key="1">
    <citation type="submission" date="2023-03" db="EMBL/GenBank/DDBJ databases">
        <title>Amycolatopsis taiwanensis NBRC 103393.</title>
        <authorList>
            <person name="Ichikawa N."/>
            <person name="Sato H."/>
            <person name="Tonouchi N."/>
        </authorList>
    </citation>
    <scope>NUCLEOTIDE SEQUENCE</scope>
    <source>
        <strain evidence="2">NBRC 103393</strain>
    </source>
</reference>
<comment type="caution">
    <text evidence="2">The sequence shown here is derived from an EMBL/GenBank/DDBJ whole genome shotgun (WGS) entry which is preliminary data.</text>
</comment>
<organism evidence="2 3">
    <name type="scientific">Amycolatopsis taiwanensis</name>
    <dbReference type="NCBI Taxonomy" id="342230"/>
    <lineage>
        <taxon>Bacteria</taxon>
        <taxon>Bacillati</taxon>
        <taxon>Actinomycetota</taxon>
        <taxon>Actinomycetes</taxon>
        <taxon>Pseudonocardiales</taxon>
        <taxon>Pseudonocardiaceae</taxon>
        <taxon>Amycolatopsis</taxon>
    </lineage>
</organism>
<evidence type="ECO:0000256" key="1">
    <source>
        <dbReference type="SAM" id="MobiDB-lite"/>
    </source>
</evidence>
<evidence type="ECO:0000313" key="2">
    <source>
        <dbReference type="EMBL" id="GLY67626.1"/>
    </source>
</evidence>
<evidence type="ECO:0000313" key="3">
    <source>
        <dbReference type="Proteomes" id="UP001165136"/>
    </source>
</evidence>
<dbReference type="AlphaFoldDB" id="A0A9W6VIM4"/>
<protein>
    <submittedName>
        <fullName evidence="2">Uncharacterized protein</fullName>
    </submittedName>
</protein>
<name>A0A9W6VIM4_9PSEU</name>
<feature type="region of interest" description="Disordered" evidence="1">
    <location>
        <begin position="86"/>
        <end position="108"/>
    </location>
</feature>
<dbReference type="EMBL" id="BSTI01000009">
    <property type="protein sequence ID" value="GLY67626.1"/>
    <property type="molecule type" value="Genomic_DNA"/>
</dbReference>